<feature type="transmembrane region" description="Helical" evidence="2">
    <location>
        <begin position="62"/>
        <end position="84"/>
    </location>
</feature>
<feature type="transmembrane region" description="Helical" evidence="2">
    <location>
        <begin position="230"/>
        <end position="251"/>
    </location>
</feature>
<dbReference type="InterPro" id="IPR021838">
    <property type="entry name" value="DUF3431"/>
</dbReference>
<sequence length="908" mass="103244">MKLDSDSSTLSPLPDVLSHGLVAVSTFGLLSFFCSISLFFYLTWKLIIWHRYAVVKTPTNQLLLLIYNLLLADIQQACAFLLNITALRNNAIIVGTPVCFAQGWFVSTGDLASSVFICMIAVHTFFGVVRNYRPPTGAFYCCIFAGWAFVYTMAAIGPIIHGKDFYVRAAAWCWINDAFSSERLWLHYFWIFVAMFSTALIYASIYLWLRTKTQAGDIPSKTVHGATPLMILYPLIYTVCTAPLASLRIYALAGHDVSLGFFCMAGTMIACNGWLDVLLYASTRSDIVFAEGPPSEDTGLGTFVFMGNGRSMGNANAVGTPGYDRNGSRLGSLGRRSQDSDSLEHLYGLGRIGMKAEVTSTDLAFTWKNHDEMAWYVFWCDFAAYNPRLRSFRPITVIKGRNEAMHSSETDLNLHVALELGVQHFQVALEPAKQQLTITLVQCLRYEFSNLGISLLQVNQVIEQHKLICRKMPFPKKLIPVLSFLIVFIIVWIITSSIPTAPKVAPNTQKPDRKDHKGEYANSIHNEQAYRKPEQNKEPETSKSQEQDPLNIEAPQEEAKNKWPAAIIPFRPGVVKAVGEPYTKTIVVPRTKNEEVDWIFENFGGDKFINHTIYTVDDPAAELHPPKNKGHEVMVYLSYIIDHYDNLSDVNIFMHAHRYAWHNDDLLDGDAVQMISRLSAERATREGYMNMRCHWDPGCPAWMHPGTVEEDVNKQEETMLAKSWSELFPLDPIPKVLAQPCCAQFAISKERIRSLPLARYVFYRDWLFRTSLSDYISGRVWEYIWQFIFTGDNVVCPKEHVCYCDGFGVCFGGEDEYIAYYIRHKEREKLEDELREWHISKEKFDSNPEEFGDELEPPEVGRDLELEGRIKGLLAWCEQQRQLAKEHGDVAMNRAKEAGRDWKDGDGF</sequence>
<accession>A0A8H4RP57</accession>
<evidence type="ECO:0000313" key="3">
    <source>
        <dbReference type="EMBL" id="KAF4632349.1"/>
    </source>
</evidence>
<dbReference type="EMBL" id="JAAMPI010000355">
    <property type="protein sequence ID" value="KAF4632349.1"/>
    <property type="molecule type" value="Genomic_DNA"/>
</dbReference>
<comment type="caution">
    <text evidence="3">The sequence shown here is derived from an EMBL/GenBank/DDBJ whole genome shotgun (WGS) entry which is preliminary data.</text>
</comment>
<dbReference type="Proteomes" id="UP000566819">
    <property type="component" value="Unassembled WGS sequence"/>
</dbReference>
<reference evidence="3 4" key="1">
    <citation type="submission" date="2020-03" db="EMBL/GenBank/DDBJ databases">
        <title>Draft Genome Sequence of Cudoniella acicularis.</title>
        <authorList>
            <person name="Buettner E."/>
            <person name="Kellner H."/>
        </authorList>
    </citation>
    <scope>NUCLEOTIDE SEQUENCE [LARGE SCALE GENOMIC DNA]</scope>
    <source>
        <strain evidence="3 4">DSM 108380</strain>
    </source>
</reference>
<gene>
    <name evidence="3" type="ORF">G7Y89_g5780</name>
</gene>
<dbReference type="PANTHER" id="PTHR37490">
    <property type="entry name" value="EXPRESSED PROTEIN"/>
    <property type="match status" value="1"/>
</dbReference>
<evidence type="ECO:0000256" key="2">
    <source>
        <dbReference type="SAM" id="Phobius"/>
    </source>
</evidence>
<evidence type="ECO:0000313" key="4">
    <source>
        <dbReference type="Proteomes" id="UP000566819"/>
    </source>
</evidence>
<protein>
    <recommendedName>
        <fullName evidence="5">Glucose receptor Git3 N-terminal domain-containing protein</fullName>
    </recommendedName>
</protein>
<evidence type="ECO:0008006" key="5">
    <source>
        <dbReference type="Google" id="ProtNLM"/>
    </source>
</evidence>
<proteinExistence type="predicted"/>
<evidence type="ECO:0000256" key="1">
    <source>
        <dbReference type="SAM" id="MobiDB-lite"/>
    </source>
</evidence>
<feature type="transmembrane region" description="Helical" evidence="2">
    <location>
        <begin position="478"/>
        <end position="498"/>
    </location>
</feature>
<feature type="transmembrane region" description="Helical" evidence="2">
    <location>
        <begin position="104"/>
        <end position="126"/>
    </location>
</feature>
<feature type="transmembrane region" description="Helical" evidence="2">
    <location>
        <begin position="20"/>
        <end position="42"/>
    </location>
</feature>
<dbReference type="Gene3D" id="1.20.1070.10">
    <property type="entry name" value="Rhodopsin 7-helix transmembrane proteins"/>
    <property type="match status" value="1"/>
</dbReference>
<keyword evidence="2" id="KW-0812">Transmembrane</keyword>
<keyword evidence="4" id="KW-1185">Reference proteome</keyword>
<feature type="transmembrane region" description="Helical" evidence="2">
    <location>
        <begin position="257"/>
        <end position="275"/>
    </location>
</feature>
<feature type="compositionally biased region" description="Basic and acidic residues" evidence="1">
    <location>
        <begin position="528"/>
        <end position="546"/>
    </location>
</feature>
<name>A0A8H4RP57_9HELO</name>
<feature type="transmembrane region" description="Helical" evidence="2">
    <location>
        <begin position="188"/>
        <end position="209"/>
    </location>
</feature>
<keyword evidence="2" id="KW-0472">Membrane</keyword>
<organism evidence="3 4">
    <name type="scientific">Cudoniella acicularis</name>
    <dbReference type="NCBI Taxonomy" id="354080"/>
    <lineage>
        <taxon>Eukaryota</taxon>
        <taxon>Fungi</taxon>
        <taxon>Dikarya</taxon>
        <taxon>Ascomycota</taxon>
        <taxon>Pezizomycotina</taxon>
        <taxon>Leotiomycetes</taxon>
        <taxon>Helotiales</taxon>
        <taxon>Tricladiaceae</taxon>
        <taxon>Cudoniella</taxon>
    </lineage>
</organism>
<dbReference type="OrthoDB" id="426718at2759"/>
<keyword evidence="2" id="KW-1133">Transmembrane helix</keyword>
<dbReference type="AlphaFoldDB" id="A0A8H4RP57"/>
<dbReference type="PANTHER" id="PTHR37490:SF3">
    <property type="entry name" value="DUF3431 DOMAIN CONTAINING PROTEIN"/>
    <property type="match status" value="1"/>
</dbReference>
<feature type="transmembrane region" description="Helical" evidence="2">
    <location>
        <begin position="138"/>
        <end position="160"/>
    </location>
</feature>
<feature type="region of interest" description="Disordered" evidence="1">
    <location>
        <begin position="524"/>
        <end position="549"/>
    </location>
</feature>
<dbReference type="Pfam" id="PF11913">
    <property type="entry name" value="DUF3431"/>
    <property type="match status" value="1"/>
</dbReference>
<dbReference type="SUPFAM" id="SSF81321">
    <property type="entry name" value="Family A G protein-coupled receptor-like"/>
    <property type="match status" value="1"/>
</dbReference>